<gene>
    <name evidence="1" type="ORF">C2L65_30330</name>
</gene>
<dbReference type="KEGG" id="pter:C2L65_30330"/>
<evidence type="ECO:0008006" key="3">
    <source>
        <dbReference type="Google" id="ProtNLM"/>
    </source>
</evidence>
<dbReference type="Proteomes" id="UP000243502">
    <property type="component" value="Chromosome 3"/>
</dbReference>
<protein>
    <recommendedName>
        <fullName evidence="3">CN hydrolase domain-containing protein</fullName>
    </recommendedName>
</protein>
<evidence type="ECO:0000313" key="1">
    <source>
        <dbReference type="EMBL" id="AUT64039.1"/>
    </source>
</evidence>
<dbReference type="RefSeq" id="WP_042309461.1">
    <property type="nucleotide sequence ID" value="NZ_CP026113.1"/>
</dbReference>
<name>A0A2I8EX36_9BURK</name>
<proteinExistence type="predicted"/>
<dbReference type="AlphaFoldDB" id="A0A2I8EX36"/>
<organism evidence="1 2">
    <name type="scientific">Paraburkholderia terrae</name>
    <dbReference type="NCBI Taxonomy" id="311230"/>
    <lineage>
        <taxon>Bacteria</taxon>
        <taxon>Pseudomonadati</taxon>
        <taxon>Pseudomonadota</taxon>
        <taxon>Betaproteobacteria</taxon>
        <taxon>Burkholderiales</taxon>
        <taxon>Burkholderiaceae</taxon>
        <taxon>Paraburkholderia</taxon>
    </lineage>
</organism>
<evidence type="ECO:0000313" key="2">
    <source>
        <dbReference type="Proteomes" id="UP000243502"/>
    </source>
</evidence>
<dbReference type="EMBL" id="CP026113">
    <property type="protein sequence ID" value="AUT64039.1"/>
    <property type="molecule type" value="Genomic_DNA"/>
</dbReference>
<dbReference type="OrthoDB" id="1736849at2"/>
<reference evidence="1 2" key="1">
    <citation type="submission" date="2018-01" db="EMBL/GenBank/DDBJ databases">
        <title>Species boundaries and ecological features among Paraburkholderia terrae DSMZ17804T, P. hospita DSMZ17164T and P. caribensis DSMZ13236T.</title>
        <authorList>
            <person name="Pratama A.A."/>
        </authorList>
    </citation>
    <scope>NUCLEOTIDE SEQUENCE [LARGE SCALE GENOMIC DNA]</scope>
    <source>
        <strain evidence="1 2">DSM 17804</strain>
    </source>
</reference>
<accession>A0A2I8EX36</accession>
<sequence>MGKVLVGLWSRDTHAKRNFSYETLIPLGKAVSATKEMAATLGSKTADGLLSSIFVAPEFLFTQPRKDNTGTTAMTTLRRDWILEKIKSMASICPGMLLIPGTIVFKERITSETVAEAIKSVQQAISPVRTAVAGVKSRNIPIKPYMTYEASDKTTSASKAHYEQSLEELSLFEKNKIISGSGGMKHSLLINNRTYVFFDRQRIFSYGKKSNMGDYFEDSEKGIYVPGREDGFTAIGKLKVGFEVCLDHSLGMLKEHMQAADLDLHVIASAEVPNNASNCATKVGGFTIHASANPDFSGVFKKVTGMGTQPMTVYKFDKAKDATVKAEETVRGWDNVAPEKKEVEIDGGPLRFYVIDLPD</sequence>